<keyword evidence="5" id="KW-1185">Reference proteome</keyword>
<dbReference type="PROSITE" id="PS51635">
    <property type="entry name" value="PNPLA"/>
    <property type="match status" value="1"/>
</dbReference>
<feature type="active site" description="Nucleophile" evidence="2">
    <location>
        <position position="72"/>
    </location>
</feature>
<name>A0A3L9ZIJ3_9FLAO</name>
<comment type="caution">
    <text evidence="2">Lacks conserved residue(s) required for the propagation of feature annotation.</text>
</comment>
<feature type="active site" description="Proton acceptor" evidence="2">
    <location>
        <position position="298"/>
    </location>
</feature>
<evidence type="ECO:0000256" key="2">
    <source>
        <dbReference type="PROSITE-ProRule" id="PRU01161"/>
    </source>
</evidence>
<sequence length="575" mass="65402">MENKNTFKLCITMAGAVSAGAYTAGVLDYLIETLDLWEQAKQKNRDLGQNHPDYDHSIPIHNVEIDVISGSSAGGISGTLAMVAMADKNFKSYNRNNKTGENNIFYKSWVDMADDEHSDTLEKLLDEDDLRADGAVKSLLNTLPIEVIADRALGIREQRKVPNYASDSLDVILTTTNLRGLNFMVDFDTDGTDTSKGTVITNHGGFLRYKLMNDKYKVGIPENEEDLYYVLDISKQKHLDYLKDATLSTAAFPIGLKSRKLKISSEYIKRYPKYLFKSAKGIRALLPEDDIYTFNSVDGGVINNEPYGIGLKVLREKHKEICDNEKYAVIMIDPFPNKDNDIAETGDGIMDIVGGLVKSLRNQVMFNQDGILDALDTSDRTKFLIEPMRKVKVGNEWVRPKSDLAAAPIGGFAGFLHKDLRKHDFQLGRKNCQTFLRYHFSLPEEQIKSRLGTQPSPRSIERFEYSNPPGDPNGKKYYPIIPDMRVLRNFNEQLDIANYGEDAKIELIPYPKISFDDFEKKYKKRIKNRIGYLVKYLFKSNFLTSLANFLYVKKAGYNFVRDTLHDQFKENDLLQ</sequence>
<protein>
    <submittedName>
        <fullName evidence="4">Patatin-like phospholipase</fullName>
    </submittedName>
</protein>
<dbReference type="InterPro" id="IPR002641">
    <property type="entry name" value="PNPLA_dom"/>
</dbReference>
<dbReference type="GO" id="GO:0016042">
    <property type="term" value="P:lipid catabolic process"/>
    <property type="evidence" value="ECO:0007669"/>
    <property type="project" value="UniProtKB-UniRule"/>
</dbReference>
<dbReference type="EMBL" id="REFC01000011">
    <property type="protein sequence ID" value="RMA66542.1"/>
    <property type="molecule type" value="Genomic_DNA"/>
</dbReference>
<accession>A0A3L9ZIJ3</accession>
<dbReference type="InterPro" id="IPR016035">
    <property type="entry name" value="Acyl_Trfase/lysoPLipase"/>
</dbReference>
<dbReference type="SUPFAM" id="SSF52151">
    <property type="entry name" value="FabD/lysophospholipase-like"/>
    <property type="match status" value="1"/>
</dbReference>
<evidence type="ECO:0000313" key="5">
    <source>
        <dbReference type="Proteomes" id="UP000271339"/>
    </source>
</evidence>
<dbReference type="GO" id="GO:0016787">
    <property type="term" value="F:hydrolase activity"/>
    <property type="evidence" value="ECO:0007669"/>
    <property type="project" value="UniProtKB-UniRule"/>
</dbReference>
<dbReference type="OrthoDB" id="1488362at2"/>
<keyword evidence="2" id="KW-0442">Lipid degradation</keyword>
<dbReference type="RefSeq" id="WP_121906527.1">
    <property type="nucleotide sequence ID" value="NZ_REFC01000011.1"/>
</dbReference>
<feature type="domain" description="PNPLA" evidence="3">
    <location>
        <begin position="11"/>
        <end position="311"/>
    </location>
</feature>
<dbReference type="AlphaFoldDB" id="A0A3L9ZIJ3"/>
<reference evidence="4 5" key="1">
    <citation type="submission" date="2018-10" db="EMBL/GenBank/DDBJ databases">
        <title>Genomic Encyclopedia of Archaeal and Bacterial Type Strains, Phase II (KMG-II): from individual species to whole genera.</title>
        <authorList>
            <person name="Goeker M."/>
        </authorList>
    </citation>
    <scope>NUCLEOTIDE SEQUENCE [LARGE SCALE GENOMIC DNA]</scope>
    <source>
        <strain evidence="4 5">DSM 23424</strain>
    </source>
</reference>
<feature type="short sequence motif" description="DGA/G" evidence="2">
    <location>
        <begin position="298"/>
        <end position="300"/>
    </location>
</feature>
<organism evidence="4 5">
    <name type="scientific">Ulvibacter antarcticus</name>
    <dbReference type="NCBI Taxonomy" id="442714"/>
    <lineage>
        <taxon>Bacteria</taxon>
        <taxon>Pseudomonadati</taxon>
        <taxon>Bacteroidota</taxon>
        <taxon>Flavobacteriia</taxon>
        <taxon>Flavobacteriales</taxon>
        <taxon>Flavobacteriaceae</taxon>
        <taxon>Ulvibacter</taxon>
    </lineage>
</organism>
<gene>
    <name evidence="4" type="ORF">BXY75_0968</name>
</gene>
<feature type="short sequence motif" description="GXSXG" evidence="2">
    <location>
        <begin position="70"/>
        <end position="74"/>
    </location>
</feature>
<dbReference type="Proteomes" id="UP000271339">
    <property type="component" value="Unassembled WGS sequence"/>
</dbReference>
<evidence type="ECO:0000313" key="4">
    <source>
        <dbReference type="EMBL" id="RMA66542.1"/>
    </source>
</evidence>
<dbReference type="Gene3D" id="3.40.1090.10">
    <property type="entry name" value="Cytosolic phospholipase A2 catalytic domain"/>
    <property type="match status" value="1"/>
</dbReference>
<proteinExistence type="predicted"/>
<comment type="caution">
    <text evidence="4">The sequence shown here is derived from an EMBL/GenBank/DDBJ whole genome shotgun (WGS) entry which is preliminary data.</text>
</comment>
<dbReference type="Pfam" id="PF01734">
    <property type="entry name" value="Patatin"/>
    <property type="match status" value="1"/>
</dbReference>
<keyword evidence="2" id="KW-0378">Hydrolase</keyword>
<evidence type="ECO:0000256" key="1">
    <source>
        <dbReference type="ARBA" id="ARBA00023098"/>
    </source>
</evidence>
<keyword evidence="1 2" id="KW-0443">Lipid metabolism</keyword>
<evidence type="ECO:0000259" key="3">
    <source>
        <dbReference type="PROSITE" id="PS51635"/>
    </source>
</evidence>